<sequence length="294" mass="31616">MDETSERDEAAARRLWTLYEHVHAVTYFAPEARQAYEDVGVRGFWRGYFAGRAAPMGQVGPGVVEATFFGFHREFVARALPSVWEMAPPTEVLAARDAGAARALRGLAERFDLDDDAAEEAGSLLVDAAMDADPAGRPLFAANRDVAVPTDPWARLWHGATLWREHRGDGHVAALVVAGLGGCSAHVLRLAADGEDPALLRSARGWPDDEWSAASASLVARGLMRPDGTVTDEGLGLRTEVERRTDESAGALVRRAGADAVRRLDALLRPIAAAVQRSDLLPYPNPIGLSPPPD</sequence>
<reference evidence="1 2" key="1">
    <citation type="submission" date="2019-11" db="EMBL/GenBank/DDBJ databases">
        <authorList>
            <person name="He Y."/>
        </authorList>
    </citation>
    <scope>NUCLEOTIDE SEQUENCE [LARGE SCALE GENOMIC DNA]</scope>
    <source>
        <strain evidence="1 2">SCSIO 58843</strain>
    </source>
</reference>
<dbReference type="RefSeq" id="WP_153760506.1">
    <property type="nucleotide sequence ID" value="NZ_CP045851.1"/>
</dbReference>
<keyword evidence="2" id="KW-1185">Reference proteome</keyword>
<accession>A0A5Q2RN76</accession>
<dbReference type="AlphaFoldDB" id="A0A5Q2RN76"/>
<gene>
    <name evidence="1" type="ORF">GH723_15565</name>
</gene>
<name>A0A5Q2RN76_9ACTN</name>
<protein>
    <recommendedName>
        <fullName evidence="3">SalK</fullName>
    </recommendedName>
</protein>
<dbReference type="InterPro" id="IPR054058">
    <property type="entry name" value="HTH_67"/>
</dbReference>
<dbReference type="Proteomes" id="UP000334019">
    <property type="component" value="Chromosome"/>
</dbReference>
<organism evidence="1 2">
    <name type="scientific">Actinomarinicola tropica</name>
    <dbReference type="NCBI Taxonomy" id="2789776"/>
    <lineage>
        <taxon>Bacteria</taxon>
        <taxon>Bacillati</taxon>
        <taxon>Actinomycetota</taxon>
        <taxon>Acidimicrobiia</taxon>
        <taxon>Acidimicrobiales</taxon>
        <taxon>Iamiaceae</taxon>
        <taxon>Actinomarinicola</taxon>
    </lineage>
</organism>
<dbReference type="Pfam" id="PF21863">
    <property type="entry name" value="HTH_67"/>
    <property type="match status" value="1"/>
</dbReference>
<dbReference type="KEGG" id="atq:GH723_15565"/>
<evidence type="ECO:0008006" key="3">
    <source>
        <dbReference type="Google" id="ProtNLM"/>
    </source>
</evidence>
<evidence type="ECO:0000313" key="2">
    <source>
        <dbReference type="Proteomes" id="UP000334019"/>
    </source>
</evidence>
<evidence type="ECO:0000313" key="1">
    <source>
        <dbReference type="EMBL" id="QGG96402.1"/>
    </source>
</evidence>
<dbReference type="EMBL" id="CP045851">
    <property type="protein sequence ID" value="QGG96402.1"/>
    <property type="molecule type" value="Genomic_DNA"/>
</dbReference>
<dbReference type="NCBIfam" id="NF047719">
    <property type="entry name" value="SCO6745_fam_HTH"/>
    <property type="match status" value="1"/>
</dbReference>
<proteinExistence type="predicted"/>